<proteinExistence type="predicted"/>
<reference evidence="2 4" key="2">
    <citation type="submission" date="2017-12" db="EMBL/GenBank/DDBJ databases">
        <title>Draft Genome sequences of multiple microbial strains isolated from spacecraft associated surfaces.</title>
        <authorList>
            <person name="Seuylemezian A."/>
            <person name="Vaishampayan P."/>
            <person name="Venkateswaran K."/>
        </authorList>
    </citation>
    <scope>NUCLEOTIDE SEQUENCE [LARGE SCALE GENOMIC DNA]</scope>
    <source>
        <strain evidence="2 4">2P01AA</strain>
    </source>
</reference>
<comment type="caution">
    <text evidence="2">The sequence shown here is derived from an EMBL/GenBank/DDBJ whole genome shotgun (WGS) entry which is preliminary data.</text>
</comment>
<protein>
    <submittedName>
        <fullName evidence="2">Uncharacterized protein</fullName>
    </submittedName>
</protein>
<dbReference type="RefSeq" id="WP_004652662.1">
    <property type="nucleotide sequence ID" value="NZ_CP158965.1"/>
</dbReference>
<gene>
    <name evidence="2" type="ORF">CW311_17280</name>
    <name evidence="1" type="ORF">F993_00622</name>
</gene>
<dbReference type="Proteomes" id="UP000233553">
    <property type="component" value="Unassembled WGS sequence"/>
</dbReference>
<name>A0A2N0WBV3_9GAMM</name>
<keyword evidence="3" id="KW-1185">Reference proteome</keyword>
<organism evidence="2 4">
    <name type="scientific">Acinetobacter proteolyticus</name>
    <dbReference type="NCBI Taxonomy" id="1776741"/>
    <lineage>
        <taxon>Bacteria</taxon>
        <taxon>Pseudomonadati</taxon>
        <taxon>Pseudomonadota</taxon>
        <taxon>Gammaproteobacteria</taxon>
        <taxon>Moraxellales</taxon>
        <taxon>Moraxellaceae</taxon>
        <taxon>Acinetobacter</taxon>
    </lineage>
</organism>
<evidence type="ECO:0000313" key="1">
    <source>
        <dbReference type="EMBL" id="ENU24383.1"/>
    </source>
</evidence>
<dbReference type="Proteomes" id="UP000013034">
    <property type="component" value="Unassembled WGS sequence"/>
</dbReference>
<accession>A0A2N0WBV3</accession>
<dbReference type="EMBL" id="APOI01000008">
    <property type="protein sequence ID" value="ENU24383.1"/>
    <property type="molecule type" value="Genomic_DNA"/>
</dbReference>
<evidence type="ECO:0000313" key="3">
    <source>
        <dbReference type="Proteomes" id="UP000013034"/>
    </source>
</evidence>
<dbReference type="EMBL" id="PISJ01000019">
    <property type="protein sequence ID" value="PKF31985.1"/>
    <property type="molecule type" value="Genomic_DNA"/>
</dbReference>
<evidence type="ECO:0000313" key="4">
    <source>
        <dbReference type="Proteomes" id="UP000233553"/>
    </source>
</evidence>
<sequence length="161" mass="19352">MSLIELKTTEEFVGAISKQAVSLSNNQFSEDFKKLFLYYLETFKDQINSMDWDFISIEFWFDSGQLILYPESFDYERLDPYMCLVYQYYQIYFDQLIAQNISDDVLEEESTEIKQKVTDRVNRVLNDLSTHILVELNRKKIYLKYFGVTKEFVFKEEVLKL</sequence>
<reference evidence="1 3" key="1">
    <citation type="submission" date="2013-02" db="EMBL/GenBank/DDBJ databases">
        <title>The Genome Sequence of Acinetobacter sp. NIPH 809.</title>
        <authorList>
            <consortium name="The Broad Institute Genome Sequencing Platform"/>
            <consortium name="The Broad Institute Genome Sequencing Center for Infectious Disease"/>
            <person name="Cerqueira G."/>
            <person name="Feldgarden M."/>
            <person name="Courvalin P."/>
            <person name="Perichon B."/>
            <person name="Grillot-Courvalin C."/>
            <person name="Clermont D."/>
            <person name="Rocha E."/>
            <person name="Yoon E.-J."/>
            <person name="Nemec A."/>
            <person name="Walker B."/>
            <person name="Young S.K."/>
            <person name="Zeng Q."/>
            <person name="Gargeya S."/>
            <person name="Fitzgerald M."/>
            <person name="Haas B."/>
            <person name="Abouelleil A."/>
            <person name="Alvarado L."/>
            <person name="Arachchi H.M."/>
            <person name="Berlin A.M."/>
            <person name="Chapman S.B."/>
            <person name="Dewar J."/>
            <person name="Goldberg J."/>
            <person name="Griggs A."/>
            <person name="Gujja S."/>
            <person name="Hansen M."/>
            <person name="Howarth C."/>
            <person name="Imamovic A."/>
            <person name="Larimer J."/>
            <person name="McCowan C."/>
            <person name="Murphy C."/>
            <person name="Neiman D."/>
            <person name="Pearson M."/>
            <person name="Priest M."/>
            <person name="Roberts A."/>
            <person name="Saif S."/>
            <person name="Shea T."/>
            <person name="Sisk P."/>
            <person name="Sykes S."/>
            <person name="Wortman J."/>
            <person name="Nusbaum C."/>
            <person name="Birren B."/>
        </authorList>
    </citation>
    <scope>NUCLEOTIDE SEQUENCE [LARGE SCALE GENOMIC DNA]</scope>
    <source>
        <strain evidence="1 3">NIPH 809</strain>
    </source>
</reference>
<evidence type="ECO:0000313" key="2">
    <source>
        <dbReference type="EMBL" id="PKF31985.1"/>
    </source>
</evidence>
<dbReference type="AlphaFoldDB" id="A0A2N0WBV3"/>